<dbReference type="PANTHER" id="PTHR43313:SF43">
    <property type="entry name" value="D-BETA-HYDROXYBUTYRATE DEHYDROGENASE, MITOCHONDRIAL"/>
    <property type="match status" value="1"/>
</dbReference>
<dbReference type="InterPro" id="IPR036291">
    <property type="entry name" value="NAD(P)-bd_dom_sf"/>
</dbReference>
<gene>
    <name evidence="2" type="ORF">GDO86_009162</name>
</gene>
<comment type="caution">
    <text evidence="2">The sequence shown here is derived from an EMBL/GenBank/DDBJ whole genome shotgun (WGS) entry which is preliminary data.</text>
</comment>
<protein>
    <submittedName>
        <fullName evidence="2">Uncharacterized protein</fullName>
    </submittedName>
</protein>
<keyword evidence="3" id="KW-1185">Reference proteome</keyword>
<dbReference type="OrthoDB" id="2102561at2759"/>
<dbReference type="InterPro" id="IPR002347">
    <property type="entry name" value="SDR_fam"/>
</dbReference>
<proteinExistence type="inferred from homology"/>
<dbReference type="PANTHER" id="PTHR43313">
    <property type="entry name" value="SHORT-CHAIN DEHYDROGENASE/REDUCTASE FAMILY 9C"/>
    <property type="match status" value="1"/>
</dbReference>
<dbReference type="GO" id="GO:0008202">
    <property type="term" value="P:steroid metabolic process"/>
    <property type="evidence" value="ECO:0007669"/>
    <property type="project" value="TreeGrafter"/>
</dbReference>
<dbReference type="PRINTS" id="PR00081">
    <property type="entry name" value="GDHRDH"/>
</dbReference>
<dbReference type="Pfam" id="PF00106">
    <property type="entry name" value="adh_short"/>
    <property type="match status" value="1"/>
</dbReference>
<organism evidence="2 3">
    <name type="scientific">Hymenochirus boettgeri</name>
    <name type="common">Congo dwarf clawed frog</name>
    <dbReference type="NCBI Taxonomy" id="247094"/>
    <lineage>
        <taxon>Eukaryota</taxon>
        <taxon>Metazoa</taxon>
        <taxon>Chordata</taxon>
        <taxon>Craniata</taxon>
        <taxon>Vertebrata</taxon>
        <taxon>Euteleostomi</taxon>
        <taxon>Amphibia</taxon>
        <taxon>Batrachia</taxon>
        <taxon>Anura</taxon>
        <taxon>Pipoidea</taxon>
        <taxon>Pipidae</taxon>
        <taxon>Pipinae</taxon>
        <taxon>Hymenochirus</taxon>
    </lineage>
</organism>
<dbReference type="SUPFAM" id="SSF51735">
    <property type="entry name" value="NAD(P)-binding Rossmann-fold domains"/>
    <property type="match status" value="1"/>
</dbReference>
<name>A0A8T2JEV9_9PIPI</name>
<dbReference type="Proteomes" id="UP000812440">
    <property type="component" value="Chromosome 5"/>
</dbReference>
<evidence type="ECO:0000256" key="1">
    <source>
        <dbReference type="ARBA" id="ARBA00006484"/>
    </source>
</evidence>
<comment type="similarity">
    <text evidence="1">Belongs to the short-chain dehydrogenases/reductases (SDR) family.</text>
</comment>
<dbReference type="Gene3D" id="3.40.50.720">
    <property type="entry name" value="NAD(P)-binding Rossmann-like Domain"/>
    <property type="match status" value="1"/>
</dbReference>
<reference evidence="2" key="1">
    <citation type="thesis" date="2020" institute="ProQuest LLC" country="789 East Eisenhower Parkway, Ann Arbor, MI, USA">
        <title>Comparative Genomics and Chromosome Evolution.</title>
        <authorList>
            <person name="Mudd A.B."/>
        </authorList>
    </citation>
    <scope>NUCLEOTIDE SEQUENCE</scope>
    <source>
        <strain evidence="2">Female2</strain>
        <tissue evidence="2">Blood</tissue>
    </source>
</reference>
<dbReference type="AlphaFoldDB" id="A0A8T2JEV9"/>
<dbReference type="GO" id="GO:0016491">
    <property type="term" value="F:oxidoreductase activity"/>
    <property type="evidence" value="ECO:0007669"/>
    <property type="project" value="TreeGrafter"/>
</dbReference>
<evidence type="ECO:0000313" key="3">
    <source>
        <dbReference type="Proteomes" id="UP000812440"/>
    </source>
</evidence>
<dbReference type="EMBL" id="JAACNH010000004">
    <property type="protein sequence ID" value="KAG8443865.1"/>
    <property type="molecule type" value="Genomic_DNA"/>
</dbReference>
<accession>A0A8T2JEV9</accession>
<evidence type="ECO:0000313" key="2">
    <source>
        <dbReference type="EMBL" id="KAG8443865.1"/>
    </source>
</evidence>
<sequence>MAEVKIFVEEHLPEKGLWGIVNNAGISMWGLIEWFSIDKYQQIVDINLLGSIRTTLAFAPLVRHSKGRMVFLSSISAFISGNNSMYSMTKSAIEKFCDPLRKEMKRFGVLVSIIEPGNYSPATNIMAQKSAYDIWNSLSGPMKEIYDIDFVAKLTDNANKILGEGNHNAYEVVDSIVDALTSDKPKTRYLVANFMEKLLVYFSLTLPTSVYDYLLSLAFRK</sequence>